<dbReference type="OrthoDB" id="4691307at2759"/>
<feature type="chain" id="PRO_5032941389" description="Leucine-rich repeat-containing N-terminal plant-type domain-containing protein" evidence="11">
    <location>
        <begin position="23"/>
        <end position="379"/>
    </location>
</feature>
<name>A0A843W827_COLES</name>
<evidence type="ECO:0000259" key="12">
    <source>
        <dbReference type="Pfam" id="PF08263"/>
    </source>
</evidence>
<dbReference type="InterPro" id="IPR032675">
    <property type="entry name" value="LRR_dom_sf"/>
</dbReference>
<comment type="similarity">
    <text evidence="2">Belongs to the RLP family.</text>
</comment>
<dbReference type="InterPro" id="IPR013210">
    <property type="entry name" value="LRR_N_plant-typ"/>
</dbReference>
<evidence type="ECO:0000256" key="8">
    <source>
        <dbReference type="ARBA" id="ARBA00022989"/>
    </source>
</evidence>
<dbReference type="InterPro" id="IPR025875">
    <property type="entry name" value="Leu-rich_rpt_4"/>
</dbReference>
<dbReference type="Pfam" id="PF12799">
    <property type="entry name" value="LRR_4"/>
    <property type="match status" value="1"/>
</dbReference>
<evidence type="ECO:0000256" key="7">
    <source>
        <dbReference type="ARBA" id="ARBA00022737"/>
    </source>
</evidence>
<dbReference type="AlphaFoldDB" id="A0A843W827"/>
<dbReference type="PANTHER" id="PTHR48062">
    <property type="entry name" value="RECEPTOR-LIKE PROTEIN 14"/>
    <property type="match status" value="1"/>
</dbReference>
<dbReference type="PROSITE" id="PS51450">
    <property type="entry name" value="LRR"/>
    <property type="match status" value="1"/>
</dbReference>
<keyword evidence="9" id="KW-0472">Membrane</keyword>
<evidence type="ECO:0000256" key="11">
    <source>
        <dbReference type="SAM" id="SignalP"/>
    </source>
</evidence>
<dbReference type="InterPro" id="IPR001611">
    <property type="entry name" value="Leu-rich_rpt"/>
</dbReference>
<evidence type="ECO:0000256" key="3">
    <source>
        <dbReference type="ARBA" id="ARBA00022475"/>
    </source>
</evidence>
<feature type="domain" description="Leucine-rich repeat-containing N-terminal plant-type" evidence="12">
    <location>
        <begin position="28"/>
        <end position="68"/>
    </location>
</feature>
<dbReference type="PROSITE" id="PS51257">
    <property type="entry name" value="PROKAR_LIPOPROTEIN"/>
    <property type="match status" value="1"/>
</dbReference>
<dbReference type="PANTHER" id="PTHR48062:SF52">
    <property type="entry name" value="RECEPTOR-LIKE PROTEIN 8-RELATED"/>
    <property type="match status" value="1"/>
</dbReference>
<evidence type="ECO:0000256" key="1">
    <source>
        <dbReference type="ARBA" id="ARBA00004251"/>
    </source>
</evidence>
<evidence type="ECO:0000256" key="6">
    <source>
        <dbReference type="ARBA" id="ARBA00022729"/>
    </source>
</evidence>
<keyword evidence="3" id="KW-1003">Cell membrane</keyword>
<protein>
    <recommendedName>
        <fullName evidence="12">Leucine-rich repeat-containing N-terminal plant-type domain-containing protein</fullName>
    </recommendedName>
</protein>
<dbReference type="Gene3D" id="3.80.10.10">
    <property type="entry name" value="Ribonuclease Inhibitor"/>
    <property type="match status" value="3"/>
</dbReference>
<evidence type="ECO:0000256" key="5">
    <source>
        <dbReference type="ARBA" id="ARBA00022692"/>
    </source>
</evidence>
<keyword evidence="6 11" id="KW-0732">Signal</keyword>
<dbReference type="Pfam" id="PF13855">
    <property type="entry name" value="LRR_8"/>
    <property type="match status" value="1"/>
</dbReference>
<evidence type="ECO:0000256" key="9">
    <source>
        <dbReference type="ARBA" id="ARBA00023136"/>
    </source>
</evidence>
<keyword evidence="4" id="KW-0433">Leucine-rich repeat</keyword>
<proteinExistence type="inferred from homology"/>
<evidence type="ECO:0000256" key="2">
    <source>
        <dbReference type="ARBA" id="ARBA00009592"/>
    </source>
</evidence>
<comment type="caution">
    <text evidence="13">The sequence shown here is derived from an EMBL/GenBank/DDBJ whole genome shotgun (WGS) entry which is preliminary data.</text>
</comment>
<comment type="subcellular location">
    <subcellularLocation>
        <location evidence="1">Cell membrane</location>
        <topology evidence="1">Single-pass type I membrane protein</topology>
    </subcellularLocation>
</comment>
<keyword evidence="8" id="KW-1133">Transmembrane helix</keyword>
<evidence type="ECO:0000256" key="4">
    <source>
        <dbReference type="ARBA" id="ARBA00022614"/>
    </source>
</evidence>
<dbReference type="EMBL" id="NMUH01003438">
    <property type="protein sequence ID" value="MQM05579.1"/>
    <property type="molecule type" value="Genomic_DNA"/>
</dbReference>
<keyword evidence="14" id="KW-1185">Reference proteome</keyword>
<gene>
    <name evidence="13" type="ORF">Taro_038389</name>
</gene>
<keyword evidence="10" id="KW-0325">Glycoprotein</keyword>
<feature type="signal peptide" evidence="11">
    <location>
        <begin position="1"/>
        <end position="22"/>
    </location>
</feature>
<dbReference type="GO" id="GO:0005886">
    <property type="term" value="C:plasma membrane"/>
    <property type="evidence" value="ECO:0007669"/>
    <property type="project" value="UniProtKB-SubCell"/>
</dbReference>
<keyword evidence="5" id="KW-0812">Transmembrane</keyword>
<accession>A0A843W827</accession>
<dbReference type="Pfam" id="PF08263">
    <property type="entry name" value="LRRNT_2"/>
    <property type="match status" value="1"/>
</dbReference>
<dbReference type="InterPro" id="IPR051502">
    <property type="entry name" value="RLP_Defense_Trigger"/>
</dbReference>
<reference evidence="13" key="1">
    <citation type="submission" date="2017-07" db="EMBL/GenBank/DDBJ databases">
        <title>Taro Niue Genome Assembly and Annotation.</title>
        <authorList>
            <person name="Atibalentja N."/>
            <person name="Keating K."/>
            <person name="Fields C.J."/>
        </authorList>
    </citation>
    <scope>NUCLEOTIDE SEQUENCE</scope>
    <source>
        <strain evidence="13">Niue_2</strain>
        <tissue evidence="13">Leaf</tissue>
    </source>
</reference>
<dbReference type="Proteomes" id="UP000652761">
    <property type="component" value="Unassembled WGS sequence"/>
</dbReference>
<evidence type="ECO:0000256" key="10">
    <source>
        <dbReference type="ARBA" id="ARBA00023180"/>
    </source>
</evidence>
<dbReference type="SUPFAM" id="SSF52058">
    <property type="entry name" value="L domain-like"/>
    <property type="match status" value="1"/>
</dbReference>
<evidence type="ECO:0000313" key="14">
    <source>
        <dbReference type="Proteomes" id="UP000652761"/>
    </source>
</evidence>
<sequence>MGSQKLHSPLLLLACVLCGCLAAQGCLEKERTALLQLRDSFYHPRPANLSEWPTWVGEDCCQWAGASCQDEAPRRVVFVSIAFARKPELGGMVVNGSLFAALEELQELRLSNNQISRWIEPKGMLGLKKLTSVNLEENLLTEESVSWLFNLPSLTAVYLSSNRLKSSSTLKAFCGLKDLSSLHLSFNTMEGTIDPCVSNMRSLQVLFLQGNRLTGEIPSLSKLSSLRTLNLGQNRLSGVFYFSSLANLANLTGVSLVDNDKLEVETEHPAWAPSFQLEGGLLLSGCSLNRRSGRRIPSFLSTQKNMFLLALSRTSIQGTIPAWMLDNVANTLVLDGNSLSGPFPQLEGNRTRGLSLLDLSKNKIHGPMPQNMKSMLPEL</sequence>
<organism evidence="13 14">
    <name type="scientific">Colocasia esculenta</name>
    <name type="common">Wild taro</name>
    <name type="synonym">Arum esculentum</name>
    <dbReference type="NCBI Taxonomy" id="4460"/>
    <lineage>
        <taxon>Eukaryota</taxon>
        <taxon>Viridiplantae</taxon>
        <taxon>Streptophyta</taxon>
        <taxon>Embryophyta</taxon>
        <taxon>Tracheophyta</taxon>
        <taxon>Spermatophyta</taxon>
        <taxon>Magnoliopsida</taxon>
        <taxon>Liliopsida</taxon>
        <taxon>Araceae</taxon>
        <taxon>Aroideae</taxon>
        <taxon>Colocasieae</taxon>
        <taxon>Colocasia</taxon>
    </lineage>
</organism>
<keyword evidence="7" id="KW-0677">Repeat</keyword>
<evidence type="ECO:0000313" key="13">
    <source>
        <dbReference type="EMBL" id="MQM05579.1"/>
    </source>
</evidence>